<feature type="domain" description="Tc1-like transposase DDE" evidence="1">
    <location>
        <begin position="6"/>
        <end position="35"/>
    </location>
</feature>
<dbReference type="AlphaFoldDB" id="A0A0C9ZP85"/>
<dbReference type="GO" id="GO:0003676">
    <property type="term" value="F:nucleic acid binding"/>
    <property type="evidence" value="ECO:0007669"/>
    <property type="project" value="InterPro"/>
</dbReference>
<keyword evidence="3" id="KW-1185">Reference proteome</keyword>
<accession>A0A0C9ZP85</accession>
<name>A0A0C9ZP85_9AGAM</name>
<dbReference type="InterPro" id="IPR036397">
    <property type="entry name" value="RNaseH_sf"/>
</dbReference>
<dbReference type="Pfam" id="PF13358">
    <property type="entry name" value="DDE_3"/>
    <property type="match status" value="1"/>
</dbReference>
<dbReference type="HOGENOM" id="CLU_056788_12_1_1"/>
<evidence type="ECO:0000313" key="3">
    <source>
        <dbReference type="Proteomes" id="UP000054018"/>
    </source>
</evidence>
<dbReference type="InterPro" id="IPR038717">
    <property type="entry name" value="Tc1-like_DDE_dom"/>
</dbReference>
<evidence type="ECO:0000313" key="2">
    <source>
        <dbReference type="EMBL" id="KIK24137.1"/>
    </source>
</evidence>
<evidence type="ECO:0000259" key="1">
    <source>
        <dbReference type="Pfam" id="PF13358"/>
    </source>
</evidence>
<dbReference type="Proteomes" id="UP000054018">
    <property type="component" value="Unassembled WGS sequence"/>
</dbReference>
<proteinExistence type="predicted"/>
<dbReference type="OrthoDB" id="2266637at2759"/>
<protein>
    <recommendedName>
        <fullName evidence="1">Tc1-like transposase DDE domain-containing protein</fullName>
    </recommendedName>
</protein>
<dbReference type="STRING" id="765257.A0A0C9ZP85"/>
<sequence length="70" mass="7709">MVVGVCLEYLPPYSPNLNPIEEAFSQIKAFIHRNEDVMTSGDGIVFDMYMAMSIIAPADAAGFFTHGGYF</sequence>
<reference evidence="2 3" key="1">
    <citation type="submission" date="2014-04" db="EMBL/GenBank/DDBJ databases">
        <authorList>
            <consortium name="DOE Joint Genome Institute"/>
            <person name="Kuo A."/>
            <person name="Kohler A."/>
            <person name="Costa M.D."/>
            <person name="Nagy L.G."/>
            <person name="Floudas D."/>
            <person name="Copeland A."/>
            <person name="Barry K.W."/>
            <person name="Cichocki N."/>
            <person name="Veneault-Fourrey C."/>
            <person name="LaButti K."/>
            <person name="Lindquist E.A."/>
            <person name="Lipzen A."/>
            <person name="Lundell T."/>
            <person name="Morin E."/>
            <person name="Murat C."/>
            <person name="Sun H."/>
            <person name="Tunlid A."/>
            <person name="Henrissat B."/>
            <person name="Grigoriev I.V."/>
            <person name="Hibbett D.S."/>
            <person name="Martin F."/>
            <person name="Nordberg H.P."/>
            <person name="Cantor M.N."/>
            <person name="Hua S.X."/>
        </authorList>
    </citation>
    <scope>NUCLEOTIDE SEQUENCE [LARGE SCALE GENOMIC DNA]</scope>
    <source>
        <strain evidence="2 3">441</strain>
    </source>
</reference>
<gene>
    <name evidence="2" type="ORF">PISMIDRAFT_99042</name>
</gene>
<dbReference type="EMBL" id="KN833719">
    <property type="protein sequence ID" value="KIK24137.1"/>
    <property type="molecule type" value="Genomic_DNA"/>
</dbReference>
<organism evidence="2 3">
    <name type="scientific">Pisolithus microcarpus 441</name>
    <dbReference type="NCBI Taxonomy" id="765257"/>
    <lineage>
        <taxon>Eukaryota</taxon>
        <taxon>Fungi</taxon>
        <taxon>Dikarya</taxon>
        <taxon>Basidiomycota</taxon>
        <taxon>Agaricomycotina</taxon>
        <taxon>Agaricomycetes</taxon>
        <taxon>Agaricomycetidae</taxon>
        <taxon>Boletales</taxon>
        <taxon>Sclerodermatineae</taxon>
        <taxon>Pisolithaceae</taxon>
        <taxon>Pisolithus</taxon>
    </lineage>
</organism>
<dbReference type="Gene3D" id="3.30.420.10">
    <property type="entry name" value="Ribonuclease H-like superfamily/Ribonuclease H"/>
    <property type="match status" value="1"/>
</dbReference>
<reference evidence="3" key="2">
    <citation type="submission" date="2015-01" db="EMBL/GenBank/DDBJ databases">
        <title>Evolutionary Origins and Diversification of the Mycorrhizal Mutualists.</title>
        <authorList>
            <consortium name="DOE Joint Genome Institute"/>
            <consortium name="Mycorrhizal Genomics Consortium"/>
            <person name="Kohler A."/>
            <person name="Kuo A."/>
            <person name="Nagy L.G."/>
            <person name="Floudas D."/>
            <person name="Copeland A."/>
            <person name="Barry K.W."/>
            <person name="Cichocki N."/>
            <person name="Veneault-Fourrey C."/>
            <person name="LaButti K."/>
            <person name="Lindquist E.A."/>
            <person name="Lipzen A."/>
            <person name="Lundell T."/>
            <person name="Morin E."/>
            <person name="Murat C."/>
            <person name="Riley R."/>
            <person name="Ohm R."/>
            <person name="Sun H."/>
            <person name="Tunlid A."/>
            <person name="Henrissat B."/>
            <person name="Grigoriev I.V."/>
            <person name="Hibbett D.S."/>
            <person name="Martin F."/>
        </authorList>
    </citation>
    <scope>NUCLEOTIDE SEQUENCE [LARGE SCALE GENOMIC DNA]</scope>
    <source>
        <strain evidence="3">441</strain>
    </source>
</reference>